<feature type="region of interest" description="Disordered" evidence="1">
    <location>
        <begin position="1"/>
        <end position="64"/>
    </location>
</feature>
<evidence type="ECO:0000313" key="3">
    <source>
        <dbReference type="WBParaSite" id="PgE012_g003_t10"/>
    </source>
</evidence>
<feature type="compositionally biased region" description="Polar residues" evidence="1">
    <location>
        <begin position="26"/>
        <end position="39"/>
    </location>
</feature>
<name>A0A914ZX21_PARUN</name>
<evidence type="ECO:0000313" key="2">
    <source>
        <dbReference type="Proteomes" id="UP000887569"/>
    </source>
</evidence>
<evidence type="ECO:0000256" key="1">
    <source>
        <dbReference type="SAM" id="MobiDB-lite"/>
    </source>
</evidence>
<protein>
    <submittedName>
        <fullName evidence="3">Uncharacterized protein</fullName>
    </submittedName>
</protein>
<sequence>MKRIAEITPALNTMQEDECDRKQTLADASSETVVDQSESPVIEKESAAGSLKSPEGDESTEMAHYQIPFYGQQLSYKDVTRNMRTAEQHIAPIPSTPQHSRQSNPL</sequence>
<organism evidence="2 3">
    <name type="scientific">Parascaris univalens</name>
    <name type="common">Nematode worm</name>
    <dbReference type="NCBI Taxonomy" id="6257"/>
    <lineage>
        <taxon>Eukaryota</taxon>
        <taxon>Metazoa</taxon>
        <taxon>Ecdysozoa</taxon>
        <taxon>Nematoda</taxon>
        <taxon>Chromadorea</taxon>
        <taxon>Rhabditida</taxon>
        <taxon>Spirurina</taxon>
        <taxon>Ascaridomorpha</taxon>
        <taxon>Ascaridoidea</taxon>
        <taxon>Ascarididae</taxon>
        <taxon>Parascaris</taxon>
    </lineage>
</organism>
<reference evidence="3" key="1">
    <citation type="submission" date="2022-11" db="UniProtKB">
        <authorList>
            <consortium name="WormBaseParasite"/>
        </authorList>
    </citation>
    <scope>IDENTIFICATION</scope>
</reference>
<dbReference type="AlphaFoldDB" id="A0A914ZX21"/>
<accession>A0A914ZX21</accession>
<keyword evidence="2" id="KW-1185">Reference proteome</keyword>
<dbReference type="Proteomes" id="UP000887569">
    <property type="component" value="Unplaced"/>
</dbReference>
<proteinExistence type="predicted"/>
<feature type="region of interest" description="Disordered" evidence="1">
    <location>
        <begin position="85"/>
        <end position="106"/>
    </location>
</feature>
<dbReference type="WBParaSite" id="PgE012_g003_t10">
    <property type="protein sequence ID" value="PgE012_g003_t10"/>
    <property type="gene ID" value="PgE012_g003"/>
</dbReference>
<feature type="compositionally biased region" description="Polar residues" evidence="1">
    <location>
        <begin position="96"/>
        <end position="106"/>
    </location>
</feature>